<keyword evidence="4" id="KW-1185">Reference proteome</keyword>
<comment type="caution">
    <text evidence="3">The sequence shown here is derived from an EMBL/GenBank/DDBJ whole genome shotgun (WGS) entry which is preliminary data.</text>
</comment>
<dbReference type="Proteomes" id="UP001138540">
    <property type="component" value="Unassembled WGS sequence"/>
</dbReference>
<evidence type="ECO:0000313" key="3">
    <source>
        <dbReference type="EMBL" id="MBB5987303.1"/>
    </source>
</evidence>
<evidence type="ECO:0000256" key="1">
    <source>
        <dbReference type="ARBA" id="ARBA00022612"/>
    </source>
</evidence>
<dbReference type="Gene3D" id="3.40.50.300">
    <property type="entry name" value="P-loop containing nucleotide triphosphate hydrolases"/>
    <property type="match status" value="1"/>
</dbReference>
<dbReference type="Pfam" id="PF03237">
    <property type="entry name" value="Terminase_6N"/>
    <property type="match status" value="1"/>
</dbReference>
<evidence type="ECO:0000313" key="4">
    <source>
        <dbReference type="Proteomes" id="UP001138540"/>
    </source>
</evidence>
<dbReference type="InterPro" id="IPR035421">
    <property type="entry name" value="Terminase_6C"/>
</dbReference>
<accession>A0ABR6NJ43</accession>
<proteinExistence type="predicted"/>
<dbReference type="Gene3D" id="3.30.420.240">
    <property type="match status" value="1"/>
</dbReference>
<gene>
    <name evidence="3" type="ORF">HNP60_003277</name>
</gene>
<organism evidence="3 4">
    <name type="scientific">Sphingobium lignivorans</name>
    <dbReference type="NCBI Taxonomy" id="2735886"/>
    <lineage>
        <taxon>Bacteria</taxon>
        <taxon>Pseudomonadati</taxon>
        <taxon>Pseudomonadota</taxon>
        <taxon>Alphaproteobacteria</taxon>
        <taxon>Sphingomonadales</taxon>
        <taxon>Sphingomonadaceae</taxon>
        <taxon>Sphingobium</taxon>
    </lineage>
</organism>
<dbReference type="EMBL" id="JACHKA010000001">
    <property type="protein sequence ID" value="MBB5987303.1"/>
    <property type="molecule type" value="Genomic_DNA"/>
</dbReference>
<reference evidence="3 4" key="1">
    <citation type="submission" date="2020-08" db="EMBL/GenBank/DDBJ databases">
        <title>Exploring microbial biodiversity for novel pathways involved in the catabolism of aromatic compounds derived from lignin.</title>
        <authorList>
            <person name="Elkins J."/>
        </authorList>
    </citation>
    <scope>NUCLEOTIDE SEQUENCE [LARGE SCALE GENOMIC DNA]</scope>
    <source>
        <strain evidence="3 4">B1D3A</strain>
    </source>
</reference>
<feature type="domain" description="Terminase large subunit gp17-like C-terminal" evidence="2">
    <location>
        <begin position="262"/>
        <end position="409"/>
    </location>
</feature>
<keyword evidence="1" id="KW-1188">Viral release from host cell</keyword>
<name>A0ABR6NJ43_9SPHN</name>
<evidence type="ECO:0000259" key="2">
    <source>
        <dbReference type="Pfam" id="PF17289"/>
    </source>
</evidence>
<protein>
    <submittedName>
        <fullName evidence="3">Phage terminase large subunit-like protein</fullName>
    </submittedName>
</protein>
<dbReference type="Pfam" id="PF17289">
    <property type="entry name" value="Terminase_6C"/>
    <property type="match status" value="1"/>
</dbReference>
<dbReference type="InterPro" id="IPR027417">
    <property type="entry name" value="P-loop_NTPase"/>
</dbReference>
<sequence length="424" mass="45630">MKRQDALERLGAGTRRALMEGWACRARPAQLPPPGAWFVWLIMAGRGFGKTRAGAEWVRAIAEADDTARIALVAASLHEARSIMVEGESGLLAIAPADRRPHWHPALRQLVWPGGARATIYGASEPDTLRGPQHSHGWADEIAKWPRGIRAWDNLVMGLRLGRRPRIVATTTPRPVALVRRLASDPTVAVTQGRMRDNRAMLPRQFVREMDRSFAATRLGRQELDGELLLDTPGALWTRDLLDRCRLAGPVPSPCDLVRVVVGVDPPASEHGDACGIVVAALDAEGRALVLEDATVEQASPQRWAQATAAAAARWRADRVVAEANNGGAMVAAVLRAADIALPVRLVHASRGKSARAEPVAAAYEAGRVRHAGLFAALEDQLCSMMIGGGYEGPGRSPDRADALVWSLADLLAPGGAKARLRRL</sequence>